<proteinExistence type="predicted"/>
<dbReference type="RefSeq" id="WP_055402385.1">
    <property type="nucleotide sequence ID" value="NZ_JAMXAX010000002.1"/>
</dbReference>
<name>A0ABV8DJP7_9BURK</name>
<organism evidence="1 2">
    <name type="scientific">Acidovorax facilis</name>
    <dbReference type="NCBI Taxonomy" id="12917"/>
    <lineage>
        <taxon>Bacteria</taxon>
        <taxon>Pseudomonadati</taxon>
        <taxon>Pseudomonadota</taxon>
        <taxon>Betaproteobacteria</taxon>
        <taxon>Burkholderiales</taxon>
        <taxon>Comamonadaceae</taxon>
        <taxon>Acidovorax</taxon>
    </lineage>
</organism>
<evidence type="ECO:0000313" key="2">
    <source>
        <dbReference type="Proteomes" id="UP001595693"/>
    </source>
</evidence>
<reference evidence="2" key="1">
    <citation type="journal article" date="2019" name="Int. J. Syst. Evol. Microbiol.">
        <title>The Global Catalogue of Microorganisms (GCM) 10K type strain sequencing project: providing services to taxonomists for standard genome sequencing and annotation.</title>
        <authorList>
            <consortium name="The Broad Institute Genomics Platform"/>
            <consortium name="The Broad Institute Genome Sequencing Center for Infectious Disease"/>
            <person name="Wu L."/>
            <person name="Ma J."/>
        </authorList>
    </citation>
    <scope>NUCLEOTIDE SEQUENCE [LARGE SCALE GENOMIC DNA]</scope>
    <source>
        <strain evidence="2">CCUG 2113</strain>
    </source>
</reference>
<comment type="caution">
    <text evidence="1">The sequence shown here is derived from an EMBL/GenBank/DDBJ whole genome shotgun (WGS) entry which is preliminary data.</text>
</comment>
<evidence type="ECO:0000313" key="1">
    <source>
        <dbReference type="EMBL" id="MFC3938806.1"/>
    </source>
</evidence>
<dbReference type="Proteomes" id="UP001595693">
    <property type="component" value="Unassembled WGS sequence"/>
</dbReference>
<sequence>MQTPSDTIEMYLLAKDGNRPHLIERAFAGGALLRMDVRQGDMDFPPVAHGRDAIAETLVRRFGRTYENVYSFCLADPPDPACAEFHCPWLVAMTEKDSRAVRLGCGQYHWRFAPGSRLAQELSIVVDSMQTLPPSDIHVVMPWIAALSRPWCGADKAMVTAPSIPSVRAVLEALARAPRSPARSPLALAA</sequence>
<accession>A0ABV8DJP7</accession>
<protein>
    <submittedName>
        <fullName evidence="1">Uncharacterized protein</fullName>
    </submittedName>
</protein>
<keyword evidence="2" id="KW-1185">Reference proteome</keyword>
<gene>
    <name evidence="1" type="ORF">ACFOW3_29720</name>
</gene>
<dbReference type="SUPFAM" id="SSF54427">
    <property type="entry name" value="NTF2-like"/>
    <property type="match status" value="1"/>
</dbReference>
<dbReference type="InterPro" id="IPR032710">
    <property type="entry name" value="NTF2-like_dom_sf"/>
</dbReference>
<dbReference type="EMBL" id="JBHSAJ010000187">
    <property type="protein sequence ID" value="MFC3938806.1"/>
    <property type="molecule type" value="Genomic_DNA"/>
</dbReference>